<dbReference type="Proteomes" id="UP001303046">
    <property type="component" value="Unassembled WGS sequence"/>
</dbReference>
<reference evidence="1 2" key="1">
    <citation type="submission" date="2023-08" db="EMBL/GenBank/DDBJ databases">
        <title>A Necator americanus chromosomal reference genome.</title>
        <authorList>
            <person name="Ilik V."/>
            <person name="Petrzelkova K.J."/>
            <person name="Pardy F."/>
            <person name="Fuh T."/>
            <person name="Niatou-Singa F.S."/>
            <person name="Gouil Q."/>
            <person name="Baker L."/>
            <person name="Ritchie M.E."/>
            <person name="Jex A.R."/>
            <person name="Gazzola D."/>
            <person name="Li H."/>
            <person name="Toshio Fujiwara R."/>
            <person name="Zhan B."/>
            <person name="Aroian R.V."/>
            <person name="Pafco B."/>
            <person name="Schwarz E.M."/>
        </authorList>
    </citation>
    <scope>NUCLEOTIDE SEQUENCE [LARGE SCALE GENOMIC DNA]</scope>
    <source>
        <strain evidence="1 2">Aroian</strain>
        <tissue evidence="1">Whole animal</tissue>
    </source>
</reference>
<keyword evidence="2" id="KW-1185">Reference proteome</keyword>
<comment type="caution">
    <text evidence="1">The sequence shown here is derived from an EMBL/GenBank/DDBJ whole genome shotgun (WGS) entry which is preliminary data.</text>
</comment>
<dbReference type="EMBL" id="JAVFWL010000001">
    <property type="protein sequence ID" value="KAK6729473.1"/>
    <property type="molecule type" value="Genomic_DNA"/>
</dbReference>
<accession>A0ABR1BVT2</accession>
<proteinExistence type="predicted"/>
<gene>
    <name evidence="1" type="primary">Necator_chrI.g2617</name>
    <name evidence="1" type="ORF">RB195_006489</name>
</gene>
<name>A0ABR1BVT2_NECAM</name>
<organism evidence="1 2">
    <name type="scientific">Necator americanus</name>
    <name type="common">Human hookworm</name>
    <dbReference type="NCBI Taxonomy" id="51031"/>
    <lineage>
        <taxon>Eukaryota</taxon>
        <taxon>Metazoa</taxon>
        <taxon>Ecdysozoa</taxon>
        <taxon>Nematoda</taxon>
        <taxon>Chromadorea</taxon>
        <taxon>Rhabditida</taxon>
        <taxon>Rhabditina</taxon>
        <taxon>Rhabditomorpha</taxon>
        <taxon>Strongyloidea</taxon>
        <taxon>Ancylostomatidae</taxon>
        <taxon>Bunostominae</taxon>
        <taxon>Necator</taxon>
    </lineage>
</organism>
<evidence type="ECO:0000313" key="1">
    <source>
        <dbReference type="EMBL" id="KAK6729473.1"/>
    </source>
</evidence>
<sequence length="130" mass="14131">MLAASARHAGKQICEGTIGTHSTALGLQHTKPTPCRVETAEISVPRAVDNHEYYLIVDGAHEQNAEHGAAKVQLLLKMSDVVPLPPRLLILPPHLLLLLPHFLQPLHLFLLPPLLLLPQPLPLSSLPLVS</sequence>
<evidence type="ECO:0000313" key="2">
    <source>
        <dbReference type="Proteomes" id="UP001303046"/>
    </source>
</evidence>
<protein>
    <submittedName>
        <fullName evidence="1">Uncharacterized protein</fullName>
    </submittedName>
</protein>